<organism evidence="1 2">
    <name type="scientific">Roseateles terrae</name>
    <dbReference type="NCBI Taxonomy" id="431060"/>
    <lineage>
        <taxon>Bacteria</taxon>
        <taxon>Pseudomonadati</taxon>
        <taxon>Pseudomonadota</taxon>
        <taxon>Betaproteobacteria</taxon>
        <taxon>Burkholderiales</taxon>
        <taxon>Sphaerotilaceae</taxon>
        <taxon>Roseateles</taxon>
    </lineage>
</organism>
<keyword evidence="2" id="KW-1185">Reference proteome</keyword>
<dbReference type="RefSeq" id="WP_088449962.1">
    <property type="nucleotide sequence ID" value="NZ_JACHXO010000002.1"/>
</dbReference>
<dbReference type="EMBL" id="JACHXO010000002">
    <property type="protein sequence ID" value="MBB3194082.1"/>
    <property type="molecule type" value="Genomic_DNA"/>
</dbReference>
<sequence length="71" mass="7744">MALPAGGSRAEDCWPPRPLGRPVAAAAVRLGVAWAGWAQRQANHPQNRPLNRPQIRRPFQGATLQAPCPWV</sequence>
<comment type="caution">
    <text evidence="1">The sequence shown here is derived from an EMBL/GenBank/DDBJ whole genome shotgun (WGS) entry which is preliminary data.</text>
</comment>
<evidence type="ECO:0000313" key="2">
    <source>
        <dbReference type="Proteomes" id="UP000574369"/>
    </source>
</evidence>
<name>A0ABR6GQW6_9BURK</name>
<protein>
    <submittedName>
        <fullName evidence="1">Uncharacterized protein</fullName>
    </submittedName>
</protein>
<gene>
    <name evidence="1" type="ORF">FHS28_001467</name>
</gene>
<dbReference type="Proteomes" id="UP000574369">
    <property type="component" value="Unassembled WGS sequence"/>
</dbReference>
<reference evidence="1 2" key="1">
    <citation type="submission" date="2020-08" db="EMBL/GenBank/DDBJ databases">
        <title>Genomic Encyclopedia of Type Strains, Phase III (KMG-III): the genomes of soil and plant-associated and newly described type strains.</title>
        <authorList>
            <person name="Whitman W."/>
        </authorList>
    </citation>
    <scope>NUCLEOTIDE SEQUENCE [LARGE SCALE GENOMIC DNA]</scope>
    <source>
        <strain evidence="1 2">CECT 7247</strain>
    </source>
</reference>
<accession>A0ABR6GQW6</accession>
<evidence type="ECO:0000313" key="1">
    <source>
        <dbReference type="EMBL" id="MBB3194082.1"/>
    </source>
</evidence>
<proteinExistence type="predicted"/>